<evidence type="ECO:0000313" key="3">
    <source>
        <dbReference type="Proteomes" id="UP000762676"/>
    </source>
</evidence>
<keyword evidence="1" id="KW-1133">Transmembrane helix</keyword>
<dbReference type="Proteomes" id="UP000762676">
    <property type="component" value="Unassembled WGS sequence"/>
</dbReference>
<evidence type="ECO:0008006" key="4">
    <source>
        <dbReference type="Google" id="ProtNLM"/>
    </source>
</evidence>
<proteinExistence type="predicted"/>
<feature type="transmembrane region" description="Helical" evidence="1">
    <location>
        <begin position="51"/>
        <end position="74"/>
    </location>
</feature>
<name>A0AAV4G4L6_9GAST</name>
<reference evidence="2 3" key="1">
    <citation type="journal article" date="2021" name="Elife">
        <title>Chloroplast acquisition without the gene transfer in kleptoplastic sea slugs, Plakobranchus ocellatus.</title>
        <authorList>
            <person name="Maeda T."/>
            <person name="Takahashi S."/>
            <person name="Yoshida T."/>
            <person name="Shimamura S."/>
            <person name="Takaki Y."/>
            <person name="Nagai Y."/>
            <person name="Toyoda A."/>
            <person name="Suzuki Y."/>
            <person name="Arimoto A."/>
            <person name="Ishii H."/>
            <person name="Satoh N."/>
            <person name="Nishiyama T."/>
            <person name="Hasebe M."/>
            <person name="Maruyama T."/>
            <person name="Minagawa J."/>
            <person name="Obokata J."/>
            <person name="Shigenobu S."/>
        </authorList>
    </citation>
    <scope>NUCLEOTIDE SEQUENCE [LARGE SCALE GENOMIC DNA]</scope>
</reference>
<feature type="transmembrane region" description="Helical" evidence="1">
    <location>
        <begin position="86"/>
        <end position="108"/>
    </location>
</feature>
<protein>
    <recommendedName>
        <fullName evidence="4">G-protein coupled receptors family 1 profile domain-containing protein</fullName>
    </recommendedName>
</protein>
<dbReference type="AlphaFoldDB" id="A0AAV4G4L6"/>
<dbReference type="EMBL" id="BMAT01004771">
    <property type="protein sequence ID" value="GFR79893.1"/>
    <property type="molecule type" value="Genomic_DNA"/>
</dbReference>
<dbReference type="SUPFAM" id="SSF81321">
    <property type="entry name" value="Family A G protein-coupled receptor-like"/>
    <property type="match status" value="1"/>
</dbReference>
<sequence>MIDHVVKSTGLSINQRAILNNREHQNSLHQRCPAYRRSDPISLSSAIRNSLAMLLTYCVCSLPLVVLSVPGAAWTPFLNPSQRVQVLMLCRILFSLNAPAYPLWYLCCSETVRKCFSRLWEAFVGKYGSAARQ</sequence>
<evidence type="ECO:0000313" key="2">
    <source>
        <dbReference type="EMBL" id="GFR79893.1"/>
    </source>
</evidence>
<keyword evidence="3" id="KW-1185">Reference proteome</keyword>
<dbReference type="Gene3D" id="1.20.1070.10">
    <property type="entry name" value="Rhodopsin 7-helix transmembrane proteins"/>
    <property type="match status" value="1"/>
</dbReference>
<organism evidence="2 3">
    <name type="scientific">Elysia marginata</name>
    <dbReference type="NCBI Taxonomy" id="1093978"/>
    <lineage>
        <taxon>Eukaryota</taxon>
        <taxon>Metazoa</taxon>
        <taxon>Spiralia</taxon>
        <taxon>Lophotrochozoa</taxon>
        <taxon>Mollusca</taxon>
        <taxon>Gastropoda</taxon>
        <taxon>Heterobranchia</taxon>
        <taxon>Euthyneura</taxon>
        <taxon>Panpulmonata</taxon>
        <taxon>Sacoglossa</taxon>
        <taxon>Placobranchoidea</taxon>
        <taxon>Plakobranchidae</taxon>
        <taxon>Elysia</taxon>
    </lineage>
</organism>
<comment type="caution">
    <text evidence="2">The sequence shown here is derived from an EMBL/GenBank/DDBJ whole genome shotgun (WGS) entry which is preliminary data.</text>
</comment>
<gene>
    <name evidence="2" type="ORF">ElyMa_002299100</name>
</gene>
<accession>A0AAV4G4L6</accession>
<evidence type="ECO:0000256" key="1">
    <source>
        <dbReference type="SAM" id="Phobius"/>
    </source>
</evidence>
<keyword evidence="1" id="KW-0812">Transmembrane</keyword>
<keyword evidence="1" id="KW-0472">Membrane</keyword>